<dbReference type="EMBL" id="AVOT02116480">
    <property type="protein sequence ID" value="MBW0583949.1"/>
    <property type="molecule type" value="Genomic_DNA"/>
</dbReference>
<reference evidence="1" key="1">
    <citation type="submission" date="2021-03" db="EMBL/GenBank/DDBJ databases">
        <title>Draft genome sequence of rust myrtle Austropuccinia psidii MF-1, a brazilian biotype.</title>
        <authorList>
            <person name="Quecine M.C."/>
            <person name="Pachon D.M.R."/>
            <person name="Bonatelli M.L."/>
            <person name="Correr F.H."/>
            <person name="Franceschini L.M."/>
            <person name="Leite T.F."/>
            <person name="Margarido G.R.A."/>
            <person name="Almeida C.A."/>
            <person name="Ferrarezi J.A."/>
            <person name="Labate C.A."/>
        </authorList>
    </citation>
    <scope>NUCLEOTIDE SEQUENCE</scope>
    <source>
        <strain evidence="1">MF-1</strain>
    </source>
</reference>
<protein>
    <submittedName>
        <fullName evidence="1">Uncharacterized protein</fullName>
    </submittedName>
</protein>
<sequence length="126" mass="14563">MLGQNLPREGGEFHSKTPMLYQKIIKQDRIQASKFFAVKVEAFLNLVESIQKALWQDSQYRSILQDLGKGKSVQDYSLDSSFQLVLFTDWLVVPNDPTFQCSWTPWPREDSQTCQEGFSLAWHDSS</sequence>
<dbReference type="OrthoDB" id="3095879at2759"/>
<proteinExistence type="predicted"/>
<gene>
    <name evidence="1" type="ORF">O181_123664</name>
</gene>
<keyword evidence="2" id="KW-1185">Reference proteome</keyword>
<comment type="caution">
    <text evidence="1">The sequence shown here is derived from an EMBL/GenBank/DDBJ whole genome shotgun (WGS) entry which is preliminary data.</text>
</comment>
<evidence type="ECO:0000313" key="1">
    <source>
        <dbReference type="EMBL" id="MBW0583949.1"/>
    </source>
</evidence>
<dbReference type="Proteomes" id="UP000765509">
    <property type="component" value="Unassembled WGS sequence"/>
</dbReference>
<organism evidence="1 2">
    <name type="scientific">Austropuccinia psidii MF-1</name>
    <dbReference type="NCBI Taxonomy" id="1389203"/>
    <lineage>
        <taxon>Eukaryota</taxon>
        <taxon>Fungi</taxon>
        <taxon>Dikarya</taxon>
        <taxon>Basidiomycota</taxon>
        <taxon>Pucciniomycotina</taxon>
        <taxon>Pucciniomycetes</taxon>
        <taxon>Pucciniales</taxon>
        <taxon>Sphaerophragmiaceae</taxon>
        <taxon>Austropuccinia</taxon>
    </lineage>
</organism>
<name>A0A9Q3KMW5_9BASI</name>
<accession>A0A9Q3KMW5</accession>
<dbReference type="AlphaFoldDB" id="A0A9Q3KMW5"/>
<evidence type="ECO:0000313" key="2">
    <source>
        <dbReference type="Proteomes" id="UP000765509"/>
    </source>
</evidence>